<dbReference type="InterPro" id="IPR031730">
    <property type="entry name" value="Carbam_trans_C"/>
</dbReference>
<dbReference type="Proteomes" id="UP000014937">
    <property type="component" value="Unassembled WGS sequence"/>
</dbReference>
<dbReference type="PANTHER" id="PTHR34847:SF1">
    <property type="entry name" value="NODULATION PROTEIN U"/>
    <property type="match status" value="1"/>
</dbReference>
<gene>
    <name evidence="4" type="ORF">BN587_01606</name>
</gene>
<sequence>MDRYILGVHSGHDSSACLYKNNQLLYAIARERLTRKKHDSGEPIECIEYLLKAAGITYNQISLVVRVNWYDSTEINDDYYKKFSKVIVRYEHHLFHAYAASLAAKFDKTLIYIMDGRGCRPVDNGCSSLSEEDLFEAESLYLLDNGEITELQAEKKYAVHESASKHKYKWGSHMDSIGYAYADVSRLIFKDYNAAGKVMALAAYGVGNADVPECLYFDKKLHVRKEWLDYLNSQDYPLSYELQTAKNIACALQFELESYIQTRIKYFSEKYNVLDFCFSGGVALNCLNNGKLINSGLINSLGLFPASGDDGISIGAGLWAIRKIFKDKSKIEWDYALGKSYGEICYDESVLFQVIKDIHDDKIIGLFEGGSEYGPRALCNRSIIASAKSKNMKDRLNLQIKHRENFRPFGGVILERNLKKITDDRIASPLMLSAINIKPEMIDYMPALVHKDNTVRIQVIYENQNKKLIWKILDYLEKKYGELVLINTSFNGKGEPIVESQSDALLSAKRMKLEYVYMNGEKVDII</sequence>
<keyword evidence="4" id="KW-0808">Transferase</keyword>
<dbReference type="Gene3D" id="3.30.420.40">
    <property type="match status" value="2"/>
</dbReference>
<evidence type="ECO:0000313" key="4">
    <source>
        <dbReference type="EMBL" id="CDD09716.1"/>
    </source>
</evidence>
<comment type="similarity">
    <text evidence="1">Belongs to the NodU/CmcH family.</text>
</comment>
<dbReference type="CDD" id="cd24033">
    <property type="entry name" value="ASKHA_NBD_NodU_CmcH-like_N"/>
    <property type="match status" value="1"/>
</dbReference>
<reference evidence="4" key="1">
    <citation type="submission" date="2012-11" db="EMBL/GenBank/DDBJ databases">
        <title>Dependencies among metagenomic species, viruses, plasmids and units of genetic variation.</title>
        <authorList>
            <person name="Nielsen H.B."/>
            <person name="Almeida M."/>
            <person name="Juncker A.S."/>
            <person name="Rasmussen S."/>
            <person name="Li J."/>
            <person name="Sunagawa S."/>
            <person name="Plichta D."/>
            <person name="Gautier L."/>
            <person name="Le Chatelier E."/>
            <person name="Peletier E."/>
            <person name="Bonde I."/>
            <person name="Nielsen T."/>
            <person name="Manichanh C."/>
            <person name="Arumugam M."/>
            <person name="Batto J."/>
            <person name="Santos M.B.Q.D."/>
            <person name="Blom N."/>
            <person name="Borruel N."/>
            <person name="Burgdorf K.S."/>
            <person name="Boumezbeur F."/>
            <person name="Casellas F."/>
            <person name="Dore J."/>
            <person name="Guarner F."/>
            <person name="Hansen T."/>
            <person name="Hildebrand F."/>
            <person name="Kaas R.S."/>
            <person name="Kennedy S."/>
            <person name="Kristiansen K."/>
            <person name="Kultima J.R."/>
            <person name="Leonard P."/>
            <person name="Levenez F."/>
            <person name="Lund O."/>
            <person name="Moumen B."/>
            <person name="Le Paslier D."/>
            <person name="Pons N."/>
            <person name="Pedersen O."/>
            <person name="Prifti E."/>
            <person name="Qin J."/>
            <person name="Raes J."/>
            <person name="Tap J."/>
            <person name="Tims S."/>
            <person name="Ussery D.W."/>
            <person name="Yamada T."/>
            <person name="MetaHit consortium"/>
            <person name="Renault P."/>
            <person name="Sicheritz-Ponten T."/>
            <person name="Bork P."/>
            <person name="Wang J."/>
            <person name="Brunak S."/>
            <person name="Ehrlich S.D."/>
        </authorList>
    </citation>
    <scope>NUCLEOTIDE SEQUENCE [LARGE SCALE GENOMIC DNA]</scope>
</reference>
<dbReference type="AlphaFoldDB" id="R6X093"/>
<dbReference type="GO" id="GO:0016740">
    <property type="term" value="F:transferase activity"/>
    <property type="evidence" value="ECO:0007669"/>
    <property type="project" value="UniProtKB-KW"/>
</dbReference>
<feature type="domain" description="Carbamoyltransferase" evidence="2">
    <location>
        <begin position="79"/>
        <end position="317"/>
    </location>
</feature>
<comment type="caution">
    <text evidence="4">The sequence shown here is derived from an EMBL/GenBank/DDBJ whole genome shotgun (WGS) entry which is preliminary data.</text>
</comment>
<dbReference type="InterPro" id="IPR003696">
    <property type="entry name" value="Carbtransf_dom"/>
</dbReference>
<dbReference type="SUPFAM" id="SSF53067">
    <property type="entry name" value="Actin-like ATPase domain"/>
    <property type="match status" value="1"/>
</dbReference>
<dbReference type="InterPro" id="IPR043129">
    <property type="entry name" value="ATPase_NBD"/>
</dbReference>
<evidence type="ECO:0000256" key="1">
    <source>
        <dbReference type="ARBA" id="ARBA00006129"/>
    </source>
</evidence>
<dbReference type="InterPro" id="IPR038152">
    <property type="entry name" value="Carbam_trans_C_sf"/>
</dbReference>
<evidence type="ECO:0000259" key="3">
    <source>
        <dbReference type="Pfam" id="PF16861"/>
    </source>
</evidence>
<feature type="domain" description="Carbamoyltransferase C-terminal" evidence="3">
    <location>
        <begin position="357"/>
        <end position="520"/>
    </location>
</feature>
<protein>
    <submittedName>
        <fullName evidence="4">Carbamoyltransferase</fullName>
    </submittedName>
</protein>
<feature type="domain" description="Carbamoyltransferase" evidence="2">
    <location>
        <begin position="5"/>
        <end position="73"/>
    </location>
</feature>
<dbReference type="InterPro" id="IPR051338">
    <property type="entry name" value="NodU/CmcH_Carbamoyltrnsfr"/>
</dbReference>
<evidence type="ECO:0000259" key="2">
    <source>
        <dbReference type="Pfam" id="PF02543"/>
    </source>
</evidence>
<dbReference type="HOGENOM" id="CLU_014411_2_1_9"/>
<dbReference type="RefSeq" id="WP_021720646.1">
    <property type="nucleotide sequence ID" value="NZ_FR892810.1"/>
</dbReference>
<dbReference type="Pfam" id="PF02543">
    <property type="entry name" value="Carbam_trans_N"/>
    <property type="match status" value="2"/>
</dbReference>
<proteinExistence type="inferred from homology"/>
<dbReference type="PANTHER" id="PTHR34847">
    <property type="entry name" value="NODULATION PROTEIN U"/>
    <property type="match status" value="1"/>
</dbReference>
<organism evidence="4">
    <name type="scientific">Phascolarctobacterium succinatutens CAG:287</name>
    <dbReference type="NCBI Taxonomy" id="1263101"/>
    <lineage>
        <taxon>Bacteria</taxon>
        <taxon>Bacillati</taxon>
        <taxon>Bacillota</taxon>
        <taxon>Negativicutes</taxon>
        <taxon>Acidaminococcales</taxon>
        <taxon>Acidaminococcaceae</taxon>
        <taxon>Phascolarctobacterium</taxon>
    </lineage>
</organism>
<dbReference type="Gene3D" id="3.90.870.20">
    <property type="entry name" value="Carbamoyltransferase, C-terminal domain"/>
    <property type="match status" value="1"/>
</dbReference>
<name>R6X093_9FIRM</name>
<accession>R6X093</accession>
<dbReference type="Pfam" id="PF16861">
    <property type="entry name" value="Carbam_trans_C"/>
    <property type="match status" value="1"/>
</dbReference>
<dbReference type="EMBL" id="CBGL010000015">
    <property type="protein sequence ID" value="CDD09716.1"/>
    <property type="molecule type" value="Genomic_DNA"/>
</dbReference>